<dbReference type="EMBL" id="SDPT01000001">
    <property type="protein sequence ID" value="RXZ35206.1"/>
    <property type="molecule type" value="Genomic_DNA"/>
</dbReference>
<dbReference type="Pfam" id="PF07869">
    <property type="entry name" value="DUF1656"/>
    <property type="match status" value="1"/>
</dbReference>
<name>A0A4Q2IXI5_9SPHN</name>
<dbReference type="AlphaFoldDB" id="A0A4Q2IXI5"/>
<reference evidence="5 6" key="1">
    <citation type="submission" date="2019-01" db="EMBL/GenBank/DDBJ databases">
        <title>Sphingomonas mucosissima sp. nov. and Sphingomonas desiccabilis sp. nov., from biological soil crusts in the Colorado Plateau, USA.</title>
        <authorList>
            <person name="Zhu D."/>
        </authorList>
    </citation>
    <scope>NUCLEOTIDE SEQUENCE [LARGE SCALE GENOMIC DNA]</scope>
    <source>
        <strain evidence="5 6">CP1D</strain>
    </source>
</reference>
<dbReference type="RefSeq" id="WP_129340979.1">
    <property type="nucleotide sequence ID" value="NZ_JACIDD010000001.1"/>
</dbReference>
<evidence type="ECO:0000256" key="1">
    <source>
        <dbReference type="ARBA" id="ARBA00022475"/>
    </source>
</evidence>
<keyword evidence="4" id="KW-0472">Membrane</keyword>
<evidence type="ECO:0000256" key="4">
    <source>
        <dbReference type="ARBA" id="ARBA00023136"/>
    </source>
</evidence>
<evidence type="ECO:0000313" key="5">
    <source>
        <dbReference type="EMBL" id="RXZ35206.1"/>
    </source>
</evidence>
<evidence type="ECO:0000256" key="2">
    <source>
        <dbReference type="ARBA" id="ARBA00022692"/>
    </source>
</evidence>
<dbReference type="InterPro" id="IPR012451">
    <property type="entry name" value="DUF1656"/>
</dbReference>
<dbReference type="OrthoDB" id="7021192at2"/>
<proteinExistence type="predicted"/>
<comment type="caution">
    <text evidence="5">The sequence shown here is derived from an EMBL/GenBank/DDBJ whole genome shotgun (WGS) entry which is preliminary data.</text>
</comment>
<keyword evidence="3" id="KW-1133">Transmembrane helix</keyword>
<protein>
    <submittedName>
        <fullName evidence="5">DUF1656 domain-containing protein</fullName>
    </submittedName>
</protein>
<dbReference type="Proteomes" id="UP000292347">
    <property type="component" value="Unassembled WGS sequence"/>
</dbReference>
<keyword evidence="2" id="KW-0812">Transmembrane</keyword>
<evidence type="ECO:0000256" key="3">
    <source>
        <dbReference type="ARBA" id="ARBA00022989"/>
    </source>
</evidence>
<accession>A0A4Q2IXI5</accession>
<keyword evidence="1" id="KW-1003">Cell membrane</keyword>
<sequence>MNGQIDINGIYVHPLLIAAIVAYAVSLPIEWALARVGFYRFVFHRGLFDFALVVVLWGLIAAALSNGTPFALSF</sequence>
<organism evidence="5 6">
    <name type="scientific">Sphingomonas desiccabilis</name>
    <dbReference type="NCBI Taxonomy" id="429134"/>
    <lineage>
        <taxon>Bacteria</taxon>
        <taxon>Pseudomonadati</taxon>
        <taxon>Pseudomonadota</taxon>
        <taxon>Alphaproteobacteria</taxon>
        <taxon>Sphingomonadales</taxon>
        <taxon>Sphingomonadaceae</taxon>
        <taxon>Sphingomonas</taxon>
    </lineage>
</organism>
<keyword evidence="6" id="KW-1185">Reference proteome</keyword>
<gene>
    <name evidence="5" type="ORF">EO081_06115</name>
</gene>
<evidence type="ECO:0000313" key="6">
    <source>
        <dbReference type="Proteomes" id="UP000292347"/>
    </source>
</evidence>